<dbReference type="GO" id="GO:0046487">
    <property type="term" value="P:glyoxylate metabolic process"/>
    <property type="evidence" value="ECO:0007669"/>
    <property type="project" value="TreeGrafter"/>
</dbReference>
<dbReference type="InterPro" id="IPR013022">
    <property type="entry name" value="Xyl_isomerase-like_TIM-brl"/>
</dbReference>
<dbReference type="InterPro" id="IPR036237">
    <property type="entry name" value="Xyl_isomerase-like_sf"/>
</dbReference>
<dbReference type="Pfam" id="PF01261">
    <property type="entry name" value="AP_endonuc_2"/>
    <property type="match status" value="1"/>
</dbReference>
<dbReference type="PANTHER" id="PTHR43489:SF6">
    <property type="entry name" value="HYDROXYPYRUVATE ISOMERASE-RELATED"/>
    <property type="match status" value="1"/>
</dbReference>
<accession>A0A7U9P4Y1</accession>
<dbReference type="NCBIfam" id="TIGR03234">
    <property type="entry name" value="OH-pyruv-isom"/>
    <property type="match status" value="1"/>
</dbReference>
<dbReference type="AlphaFoldDB" id="A0A7U9P4Y1"/>
<dbReference type="InterPro" id="IPR017643">
    <property type="entry name" value="Hydroxypyruvate_isomerase"/>
</dbReference>
<evidence type="ECO:0000259" key="2">
    <source>
        <dbReference type="Pfam" id="PF01261"/>
    </source>
</evidence>
<evidence type="ECO:0000313" key="3">
    <source>
        <dbReference type="EMBL" id="ESU70785.1"/>
    </source>
</evidence>
<dbReference type="InterPro" id="IPR050417">
    <property type="entry name" value="Sugar_Epim/Isomerase"/>
</dbReference>
<evidence type="ECO:0000313" key="4">
    <source>
        <dbReference type="Proteomes" id="UP000018339"/>
    </source>
</evidence>
<name>A0A7U9P4Y1_GEOTM</name>
<dbReference type="EMBL" id="AYSF01000098">
    <property type="protein sequence ID" value="ESU70785.1"/>
    <property type="molecule type" value="Genomic_DNA"/>
</dbReference>
<dbReference type="FunFam" id="3.20.20.150:FF:000007">
    <property type="entry name" value="Hydroxypyruvate isomerase"/>
    <property type="match status" value="1"/>
</dbReference>
<dbReference type="Gene3D" id="3.20.20.150">
    <property type="entry name" value="Divalent-metal-dependent TIM barrel enzymes"/>
    <property type="match status" value="1"/>
</dbReference>
<dbReference type="PANTHER" id="PTHR43489">
    <property type="entry name" value="ISOMERASE"/>
    <property type="match status" value="1"/>
</dbReference>
<dbReference type="GO" id="GO:0008903">
    <property type="term" value="F:hydroxypyruvate isomerase activity"/>
    <property type="evidence" value="ECO:0007669"/>
    <property type="project" value="TreeGrafter"/>
</dbReference>
<feature type="domain" description="Xylose isomerase-like TIM barrel" evidence="2">
    <location>
        <begin position="74"/>
        <end position="301"/>
    </location>
</feature>
<comment type="caution">
    <text evidence="3">The sequence shown here is derived from an EMBL/GenBank/DDBJ whole genome shotgun (WGS) entry which is preliminary data.</text>
</comment>
<reference evidence="3 4" key="1">
    <citation type="journal article" date="2014" name="Genome Announc.">
        <title>Draft Genome Sequence of Geobacillus thermopakistaniensis Strain MAS1.</title>
        <authorList>
            <person name="Siddiqui M.A."/>
            <person name="Rashid N."/>
            <person name="Ayyampalayam S."/>
            <person name="Whitman W.B."/>
        </authorList>
    </citation>
    <scope>NUCLEOTIDE SEQUENCE [LARGE SCALE GENOMIC DNA]</scope>
    <source>
        <strain evidence="3 4">MAS1</strain>
    </source>
</reference>
<sequence>MGQPFFHDRGIDQSGKSKWCGCFFTALKGKRGEAGIGKRWGEYRERNGEERSLMMKFAVNVSTIFTEAPFLARFAKAKQHGFSHVECQFPYSVAPEAIADELEQLELSLVLLNLPAGDWEKGERGLAIFSDRHDEFRRALEEGVRYALALGVPNLHCMAGVLPRDLPRERAKETYMRRIDEAAATLAVHGLTLTIEPINPFDMPGYFLTDIEEAAAIIRDLGRTNVKLQYDVYHMARLGRNVTATFADYAPLIAHVQFADAPGRHEPGTGELPYREIFAFLQEHGYNGAIGLEYIPSGKSSESFVWYDEYRGMKGGGGR</sequence>
<keyword evidence="1 3" id="KW-0413">Isomerase</keyword>
<proteinExistence type="predicted"/>
<protein>
    <submittedName>
        <fullName evidence="3">Hydroxypyruvate isomerase</fullName>
    </submittedName>
</protein>
<evidence type="ECO:0000256" key="1">
    <source>
        <dbReference type="ARBA" id="ARBA00023235"/>
    </source>
</evidence>
<organism evidence="3 4">
    <name type="scientific">Geobacillus thermopakistaniensis (strain MAS1)</name>
    <dbReference type="NCBI Taxonomy" id="1408282"/>
    <lineage>
        <taxon>Bacteria</taxon>
        <taxon>Bacillati</taxon>
        <taxon>Bacillota</taxon>
        <taxon>Bacilli</taxon>
        <taxon>Bacillales</taxon>
        <taxon>Anoxybacillaceae</taxon>
        <taxon>Geobacillus</taxon>
    </lineage>
</organism>
<gene>
    <name evidence="3" type="ORF">T260_17270</name>
</gene>
<dbReference type="SUPFAM" id="SSF51658">
    <property type="entry name" value="Xylose isomerase-like"/>
    <property type="match status" value="1"/>
</dbReference>
<dbReference type="Proteomes" id="UP000018339">
    <property type="component" value="Unassembled WGS sequence"/>
</dbReference>
<keyword evidence="4" id="KW-1185">Reference proteome</keyword>